<evidence type="ECO:0000259" key="1">
    <source>
        <dbReference type="Pfam" id="PF14129"/>
    </source>
</evidence>
<feature type="domain" description="DUF4296" evidence="1">
    <location>
        <begin position="33"/>
        <end position="118"/>
    </location>
</feature>
<dbReference type="PROSITE" id="PS51257">
    <property type="entry name" value="PROKAR_LIPOPROTEIN"/>
    <property type="match status" value="1"/>
</dbReference>
<gene>
    <name evidence="2" type="ORF">M0L20_06170</name>
</gene>
<reference evidence="2 3" key="1">
    <citation type="submission" date="2022-04" db="EMBL/GenBank/DDBJ databases">
        <title>Spirosoma sp. strain RP8 genome sequencing and assembly.</title>
        <authorList>
            <person name="Jung Y."/>
        </authorList>
    </citation>
    <scope>NUCLEOTIDE SEQUENCE [LARGE SCALE GENOMIC DNA]</scope>
    <source>
        <strain evidence="2 3">RP8</strain>
    </source>
</reference>
<protein>
    <submittedName>
        <fullName evidence="2">DUF4296 domain-containing protein</fullName>
    </submittedName>
</protein>
<proteinExistence type="predicted"/>
<comment type="caution">
    <text evidence="2">The sequence shown here is derived from an EMBL/GenBank/DDBJ whole genome shotgun (WGS) entry which is preliminary data.</text>
</comment>
<evidence type="ECO:0000313" key="3">
    <source>
        <dbReference type="Proteomes" id="UP001202180"/>
    </source>
</evidence>
<evidence type="ECO:0000313" key="2">
    <source>
        <dbReference type="EMBL" id="MCK8491431.1"/>
    </source>
</evidence>
<accession>A0ABT0HGX9</accession>
<name>A0ABT0HGX9_9BACT</name>
<dbReference type="RefSeq" id="WP_248476161.1">
    <property type="nucleotide sequence ID" value="NZ_JALPRF010000001.1"/>
</dbReference>
<keyword evidence="3" id="KW-1185">Reference proteome</keyword>
<dbReference type="EMBL" id="JALPRF010000001">
    <property type="protein sequence ID" value="MCK8491431.1"/>
    <property type="molecule type" value="Genomic_DNA"/>
</dbReference>
<dbReference type="Proteomes" id="UP001202180">
    <property type="component" value="Unassembled WGS sequence"/>
</dbReference>
<dbReference type="Pfam" id="PF14129">
    <property type="entry name" value="DUF4296"/>
    <property type="match status" value="1"/>
</dbReference>
<sequence length="126" mass="14706">MRWHLMKQTIWMGLAMLYLSLLQGCQPPEDKRPDNLIPEERMVAILTEVHILEARVGRMGLRSTDSSNVAYHHLEKQIFRKFKVDTAAYSKSYAYYAAHPRAMETIYQQVVDNLKKKTEPQKPARS</sequence>
<dbReference type="InterPro" id="IPR025381">
    <property type="entry name" value="DUF4296"/>
</dbReference>
<organism evidence="2 3">
    <name type="scientific">Spirosoma liriopis</name>
    <dbReference type="NCBI Taxonomy" id="2937440"/>
    <lineage>
        <taxon>Bacteria</taxon>
        <taxon>Pseudomonadati</taxon>
        <taxon>Bacteroidota</taxon>
        <taxon>Cytophagia</taxon>
        <taxon>Cytophagales</taxon>
        <taxon>Cytophagaceae</taxon>
        <taxon>Spirosoma</taxon>
    </lineage>
</organism>